<evidence type="ECO:0000259" key="2">
    <source>
        <dbReference type="Pfam" id="PF10593"/>
    </source>
</evidence>
<proteinExistence type="predicted"/>
<comment type="caution">
    <text evidence="3">The sequence shown here is derived from an EMBL/GenBank/DDBJ whole genome shotgun (WGS) entry which is preliminary data.</text>
</comment>
<accession>A0ABV7W1M0</accession>
<organism evidence="3 4">
    <name type="scientific">Hydrogenophaga luteola</name>
    <dbReference type="NCBI Taxonomy" id="1591122"/>
    <lineage>
        <taxon>Bacteria</taxon>
        <taxon>Pseudomonadati</taxon>
        <taxon>Pseudomonadota</taxon>
        <taxon>Betaproteobacteria</taxon>
        <taxon>Burkholderiales</taxon>
        <taxon>Comamonadaceae</taxon>
        <taxon>Hydrogenophaga</taxon>
    </lineage>
</organism>
<evidence type="ECO:0000313" key="4">
    <source>
        <dbReference type="Proteomes" id="UP001595729"/>
    </source>
</evidence>
<dbReference type="EMBL" id="JBHRXX010000001">
    <property type="protein sequence ID" value="MFC3682153.1"/>
    <property type="molecule type" value="Genomic_DNA"/>
</dbReference>
<evidence type="ECO:0000256" key="1">
    <source>
        <dbReference type="SAM" id="MobiDB-lite"/>
    </source>
</evidence>
<sequence length="789" mass="85973">MSSAVRIVGRPSTIPRWTDRIGDGWGRWAALATYLLQVQQWPRAQVESVASESLRILSRLPDPSSTDAFQGRGLVVGYVQSGKTANYTAVAARAADAGYRMVIVLSGIHDSLRNQTQRRLERELVHCPVHSDVTELEQPWLPLTSSTEDFKWPALELLDRQATFLAIVKKNTAVLQKLDWWLAEAGPRLEGIPLLVIDDEADQASINTKGNRPVDAAMDDDEGDEESGPKPSLTNDLIRSILARAPKASYVAYTATPFANLLINPEAVDRRVGADLFPKDFVVQLPRPQGYTGTEELFGVSAQGRRVLNIVPPGDVALLKAKRKRQGKEVVIGLDPAPGLPESLADAVLTFCLTGAVRKARGMEGQANTMLVHVSQLTTDQERVARAIEEQVALWCDAARQGQDIESLLFAPVWNDMKIGMTALPDDAAVLRGASRVLHGLVVVRLNSVAGEDLEYDTKPGRHIVAVGGNRLSRGLTLEGLTVSYFLRTASMCDTLLQMARWYGFRLGYEDLIRIWTTDGIASWFSELALVEQSLRDSIVALARAGRRPDQMAIRLRAHSKLLLTARNKATTAAANVDSWSGEHPQTVLLPLSDASRLQQNFEAAEQLVRDLGGVREVVGGLLARDVTPEIVIDFLRAYQGHDDAVAFRADLIADWIAERCAADELTDWSVFVASPSAGRTQTMGGRDVGLVKRRRVGSESIGILVDPAHEGVDLPGGASGYRRPSGEYDAEAMRSARPATQGLLIVYPLDPDYMGLNSATPVIALALSLPQTSDVATKWIVNSMVANG</sequence>
<keyword evidence="4" id="KW-1185">Reference proteome</keyword>
<dbReference type="InterPro" id="IPR018310">
    <property type="entry name" value="Put_endonuclease_Z1-dom"/>
</dbReference>
<dbReference type="RefSeq" id="WP_382169866.1">
    <property type="nucleotide sequence ID" value="NZ_JBHRXX010000001.1"/>
</dbReference>
<name>A0ABV7W1M0_9BURK</name>
<protein>
    <submittedName>
        <fullName evidence="3">Z1 domain-containing protein</fullName>
    </submittedName>
</protein>
<feature type="compositionally biased region" description="Acidic residues" evidence="1">
    <location>
        <begin position="217"/>
        <end position="226"/>
    </location>
</feature>
<gene>
    <name evidence="3" type="ORF">ACFOPI_01035</name>
</gene>
<feature type="region of interest" description="Disordered" evidence="1">
    <location>
        <begin position="206"/>
        <end position="232"/>
    </location>
</feature>
<dbReference type="Proteomes" id="UP001595729">
    <property type="component" value="Unassembled WGS sequence"/>
</dbReference>
<evidence type="ECO:0000313" key="3">
    <source>
        <dbReference type="EMBL" id="MFC3682153.1"/>
    </source>
</evidence>
<dbReference type="Pfam" id="PF10593">
    <property type="entry name" value="Z1"/>
    <property type="match status" value="1"/>
</dbReference>
<reference evidence="4" key="1">
    <citation type="journal article" date="2019" name="Int. J. Syst. Evol. Microbiol.">
        <title>The Global Catalogue of Microorganisms (GCM) 10K type strain sequencing project: providing services to taxonomists for standard genome sequencing and annotation.</title>
        <authorList>
            <consortium name="The Broad Institute Genomics Platform"/>
            <consortium name="The Broad Institute Genome Sequencing Center for Infectious Disease"/>
            <person name="Wu L."/>
            <person name="Ma J."/>
        </authorList>
    </citation>
    <scope>NUCLEOTIDE SEQUENCE [LARGE SCALE GENOMIC DNA]</scope>
    <source>
        <strain evidence="4">KCTC 42501</strain>
    </source>
</reference>
<feature type="domain" description="Putative endonuclease Z1" evidence="2">
    <location>
        <begin position="343"/>
        <end position="562"/>
    </location>
</feature>